<sequence>MAGQDAGKDVKTIRLLFLDDRNVSRSDNAVIKLGDIKKHSSNPLMREDKAWEKRFDNFYGNIIFDKQNDLYK</sequence>
<dbReference type="AlphaFoldDB" id="A0A520LMF3"/>
<feature type="non-terminal residue" evidence="1">
    <location>
        <position position="72"/>
    </location>
</feature>
<proteinExistence type="predicted"/>
<gene>
    <name evidence="1" type="ORF">EVB02_01890</name>
</gene>
<protein>
    <submittedName>
        <fullName evidence="1">Uncharacterized protein</fullName>
    </submittedName>
</protein>
<evidence type="ECO:0000313" key="1">
    <source>
        <dbReference type="EMBL" id="RZO07112.1"/>
    </source>
</evidence>
<organism evidence="1 2">
    <name type="scientific">SAR92 clade bacterium</name>
    <dbReference type="NCBI Taxonomy" id="2315479"/>
    <lineage>
        <taxon>Bacteria</taxon>
        <taxon>Pseudomonadati</taxon>
        <taxon>Pseudomonadota</taxon>
        <taxon>Gammaproteobacteria</taxon>
        <taxon>Cellvibrionales</taxon>
        <taxon>Porticoccaceae</taxon>
        <taxon>SAR92 clade</taxon>
    </lineage>
</organism>
<evidence type="ECO:0000313" key="2">
    <source>
        <dbReference type="Proteomes" id="UP000318148"/>
    </source>
</evidence>
<dbReference type="EMBL" id="SHBO01000016">
    <property type="protein sequence ID" value="RZO07112.1"/>
    <property type="molecule type" value="Genomic_DNA"/>
</dbReference>
<name>A0A520LMF3_9GAMM</name>
<reference evidence="1 2" key="1">
    <citation type="submission" date="2019-02" db="EMBL/GenBank/DDBJ databases">
        <title>Prokaryotic population dynamics and viral predation in marine succession experiment using metagenomics: the confinement effect.</title>
        <authorList>
            <person name="Haro-Moreno J.M."/>
            <person name="Rodriguez-Valera F."/>
            <person name="Lopez-Perez M."/>
        </authorList>
    </citation>
    <scope>NUCLEOTIDE SEQUENCE [LARGE SCALE GENOMIC DNA]</scope>
    <source>
        <strain evidence="1">MED-G169</strain>
    </source>
</reference>
<dbReference type="Proteomes" id="UP000318148">
    <property type="component" value="Unassembled WGS sequence"/>
</dbReference>
<accession>A0A520LMF3</accession>
<comment type="caution">
    <text evidence="1">The sequence shown here is derived from an EMBL/GenBank/DDBJ whole genome shotgun (WGS) entry which is preliminary data.</text>
</comment>